<reference evidence="1 2" key="1">
    <citation type="journal article" date="2021" name="BMC Genomics">
        <title>Datura genome reveals duplications of psychoactive alkaloid biosynthetic genes and high mutation rate following tissue culture.</title>
        <authorList>
            <person name="Rajewski A."/>
            <person name="Carter-House D."/>
            <person name="Stajich J."/>
            <person name="Litt A."/>
        </authorList>
    </citation>
    <scope>NUCLEOTIDE SEQUENCE [LARGE SCALE GENOMIC DNA]</scope>
    <source>
        <strain evidence="1">AR-01</strain>
    </source>
</reference>
<dbReference type="EMBL" id="JACEIK010000257">
    <property type="protein sequence ID" value="MCD7453555.1"/>
    <property type="molecule type" value="Genomic_DNA"/>
</dbReference>
<proteinExistence type="predicted"/>
<dbReference type="Proteomes" id="UP000823775">
    <property type="component" value="Unassembled WGS sequence"/>
</dbReference>
<name>A0ABS8S3B5_DATST</name>
<keyword evidence="2" id="KW-1185">Reference proteome</keyword>
<organism evidence="1 2">
    <name type="scientific">Datura stramonium</name>
    <name type="common">Jimsonweed</name>
    <name type="synonym">Common thornapple</name>
    <dbReference type="NCBI Taxonomy" id="4076"/>
    <lineage>
        <taxon>Eukaryota</taxon>
        <taxon>Viridiplantae</taxon>
        <taxon>Streptophyta</taxon>
        <taxon>Embryophyta</taxon>
        <taxon>Tracheophyta</taxon>
        <taxon>Spermatophyta</taxon>
        <taxon>Magnoliopsida</taxon>
        <taxon>eudicotyledons</taxon>
        <taxon>Gunneridae</taxon>
        <taxon>Pentapetalae</taxon>
        <taxon>asterids</taxon>
        <taxon>lamiids</taxon>
        <taxon>Solanales</taxon>
        <taxon>Solanaceae</taxon>
        <taxon>Solanoideae</taxon>
        <taxon>Datureae</taxon>
        <taxon>Datura</taxon>
    </lineage>
</organism>
<evidence type="ECO:0000313" key="2">
    <source>
        <dbReference type="Proteomes" id="UP000823775"/>
    </source>
</evidence>
<comment type="caution">
    <text evidence="1">The sequence shown here is derived from an EMBL/GenBank/DDBJ whole genome shotgun (WGS) entry which is preliminary data.</text>
</comment>
<gene>
    <name evidence="1" type="ORF">HAX54_021352</name>
</gene>
<evidence type="ECO:0000313" key="1">
    <source>
        <dbReference type="EMBL" id="MCD7453555.1"/>
    </source>
</evidence>
<sequence length="102" mass="11372">MVDDDHQSTSLTTAAVNFKFIGTQILENMNPDLHALVRNLFTSHATNQSKGNINATEKQVVRMDNPIPVIKPLMITFNTSAYEVSSQSFELFDEQQGESAQL</sequence>
<protein>
    <submittedName>
        <fullName evidence="1">Uncharacterized protein</fullName>
    </submittedName>
</protein>
<accession>A0ABS8S3B5</accession>